<comment type="caution">
    <text evidence="2">The sequence shown here is derived from an EMBL/GenBank/DDBJ whole genome shotgun (WGS) entry which is preliminary data.</text>
</comment>
<evidence type="ECO:0000256" key="1">
    <source>
        <dbReference type="SAM" id="Phobius"/>
    </source>
</evidence>
<proteinExistence type="predicted"/>
<keyword evidence="1" id="KW-0812">Transmembrane</keyword>
<organism evidence="2 3">
    <name type="scientific">Acidiphilium rubrum</name>
    <dbReference type="NCBI Taxonomy" id="526"/>
    <lineage>
        <taxon>Bacteria</taxon>
        <taxon>Pseudomonadati</taxon>
        <taxon>Pseudomonadota</taxon>
        <taxon>Alphaproteobacteria</taxon>
        <taxon>Acetobacterales</taxon>
        <taxon>Acidocellaceae</taxon>
        <taxon>Acidiphilium</taxon>
    </lineage>
</organism>
<accession>A0A8G2CII5</accession>
<evidence type="ECO:0000313" key="3">
    <source>
        <dbReference type="Proteomes" id="UP000186308"/>
    </source>
</evidence>
<dbReference type="AlphaFoldDB" id="A0A8G2CII5"/>
<sequence>MILRMNRFRWPHLIAQLGLAGLFLVLSLATGLRLALLTPIGQVADEPAHIARAGALLHGQWLGRRVPFKPVGKAEVIVPATRINFGLLNASIGEMNATCTAPASIASTARQPWTKAQIIDIDFNTTQYFPALYLPGTLGIAAGRAVGQRPLAALFTGRVGMLLAYVLVGTLAIAIARFGRAVLFATLSFPEALSLGASFNQDGMLIALSALAGALLTLDPVRHRRWRWWFLPVMTLIILSKPPYGLLLFAVLAPLALPHRWRRLALTALWAVPPLIWVAIMTRVSLMPYLLGPYHPGPLWPGPAGTMFSTTDPAAAARAFLADPARLLTLPVGFLVANFGFLVKSGIGMLGWLSISLAPPAYLGWDIASLCAALGVLAAPRAAGLRWSWRDAALILALVSLSVLAVEIAVYLSWDKVGSATIYGPQGRYYLLFLPFLMLIIPRLGGRIGAIAAPLSALPAVVMAAIDVWYIPGLLLRRFCLG</sequence>
<dbReference type="Proteomes" id="UP000186308">
    <property type="component" value="Unassembled WGS sequence"/>
</dbReference>
<feature type="transmembrane region" description="Helical" evidence="1">
    <location>
        <begin position="392"/>
        <end position="414"/>
    </location>
</feature>
<dbReference type="Pfam" id="PF09913">
    <property type="entry name" value="DUF2142"/>
    <property type="match status" value="1"/>
</dbReference>
<feature type="transmembrane region" description="Helical" evidence="1">
    <location>
        <begin position="159"/>
        <end position="183"/>
    </location>
</feature>
<gene>
    <name evidence="2" type="ORF">SAMN05421828_10388</name>
</gene>
<feature type="transmembrane region" description="Helical" evidence="1">
    <location>
        <begin position="451"/>
        <end position="471"/>
    </location>
</feature>
<name>A0A8G2CII5_ACIRU</name>
<feature type="transmembrane region" description="Helical" evidence="1">
    <location>
        <begin position="264"/>
        <end position="286"/>
    </location>
</feature>
<feature type="transmembrane region" description="Helical" evidence="1">
    <location>
        <begin position="361"/>
        <end position="380"/>
    </location>
</feature>
<feature type="transmembrane region" description="Helical" evidence="1">
    <location>
        <begin position="327"/>
        <end position="355"/>
    </location>
</feature>
<feature type="transmembrane region" description="Helical" evidence="1">
    <location>
        <begin position="426"/>
        <end position="444"/>
    </location>
</feature>
<feature type="transmembrane region" description="Helical" evidence="1">
    <location>
        <begin position="228"/>
        <end position="252"/>
    </location>
</feature>
<dbReference type="EMBL" id="FTNE01000003">
    <property type="protein sequence ID" value="SIQ28735.1"/>
    <property type="molecule type" value="Genomic_DNA"/>
</dbReference>
<feature type="transmembrane region" description="Helical" evidence="1">
    <location>
        <begin position="128"/>
        <end position="147"/>
    </location>
</feature>
<feature type="transmembrane region" description="Helical" evidence="1">
    <location>
        <begin position="203"/>
        <end position="221"/>
    </location>
</feature>
<keyword evidence="3" id="KW-1185">Reference proteome</keyword>
<dbReference type="InterPro" id="IPR018674">
    <property type="entry name" value="DUF2142_membrane"/>
</dbReference>
<dbReference type="OrthoDB" id="2220917at2"/>
<keyword evidence="1" id="KW-0472">Membrane</keyword>
<keyword evidence="1" id="KW-1133">Transmembrane helix</keyword>
<evidence type="ECO:0000313" key="2">
    <source>
        <dbReference type="EMBL" id="SIQ28735.1"/>
    </source>
</evidence>
<reference evidence="2 3" key="1">
    <citation type="submission" date="2017-01" db="EMBL/GenBank/DDBJ databases">
        <authorList>
            <person name="Varghese N."/>
            <person name="Submissions S."/>
        </authorList>
    </citation>
    <scope>NUCLEOTIDE SEQUENCE [LARGE SCALE GENOMIC DNA]</scope>
    <source>
        <strain evidence="2 3">ATCC 35905</strain>
    </source>
</reference>
<protein>
    <submittedName>
        <fullName evidence="2">Predicted membrane protein</fullName>
    </submittedName>
</protein>